<dbReference type="EMBL" id="JBHLTP010000011">
    <property type="protein sequence ID" value="MFC0524447.1"/>
    <property type="molecule type" value="Genomic_DNA"/>
</dbReference>
<dbReference type="Proteomes" id="UP001589836">
    <property type="component" value="Unassembled WGS sequence"/>
</dbReference>
<comment type="caution">
    <text evidence="2">The sequence shown here is derived from an EMBL/GenBank/DDBJ whole genome shotgun (WGS) entry which is preliminary data.</text>
</comment>
<keyword evidence="3" id="KW-1185">Reference proteome</keyword>
<sequence length="89" mass="9954">MQDYLHFDKMITPTIIKAIFWIGVGLSILTGFIMVISGATSDWGGGLQILTGLVTIILGPFIIRIYCELLIVLFKMNEALQELRTTHNN</sequence>
<evidence type="ECO:0000313" key="2">
    <source>
        <dbReference type="EMBL" id="MFC0524447.1"/>
    </source>
</evidence>
<protein>
    <submittedName>
        <fullName evidence="2">DUF4282 domain-containing protein</fullName>
    </submittedName>
</protein>
<feature type="transmembrane region" description="Helical" evidence="1">
    <location>
        <begin position="49"/>
        <end position="74"/>
    </location>
</feature>
<keyword evidence="1" id="KW-0812">Transmembrane</keyword>
<dbReference type="RefSeq" id="WP_377348433.1">
    <property type="nucleotide sequence ID" value="NZ_JBHLTP010000011.1"/>
</dbReference>
<gene>
    <name evidence="2" type="ORF">ACFFGV_12805</name>
</gene>
<dbReference type="InterPro" id="IPR025557">
    <property type="entry name" value="DUF4282"/>
</dbReference>
<proteinExistence type="predicted"/>
<evidence type="ECO:0000256" key="1">
    <source>
        <dbReference type="SAM" id="Phobius"/>
    </source>
</evidence>
<name>A0ABV6LQ81_9BACI</name>
<keyword evidence="1" id="KW-1133">Transmembrane helix</keyword>
<accession>A0ABV6LQ81</accession>
<organism evidence="2 3">
    <name type="scientific">Pontibacillus salicampi</name>
    <dbReference type="NCBI Taxonomy" id="1449801"/>
    <lineage>
        <taxon>Bacteria</taxon>
        <taxon>Bacillati</taxon>
        <taxon>Bacillota</taxon>
        <taxon>Bacilli</taxon>
        <taxon>Bacillales</taxon>
        <taxon>Bacillaceae</taxon>
        <taxon>Pontibacillus</taxon>
    </lineage>
</organism>
<feature type="transmembrane region" description="Helical" evidence="1">
    <location>
        <begin position="18"/>
        <end position="37"/>
    </location>
</feature>
<evidence type="ECO:0000313" key="3">
    <source>
        <dbReference type="Proteomes" id="UP001589836"/>
    </source>
</evidence>
<keyword evidence="1" id="KW-0472">Membrane</keyword>
<reference evidence="2 3" key="1">
    <citation type="submission" date="2024-09" db="EMBL/GenBank/DDBJ databases">
        <authorList>
            <person name="Sun Q."/>
            <person name="Mori K."/>
        </authorList>
    </citation>
    <scope>NUCLEOTIDE SEQUENCE [LARGE SCALE GENOMIC DNA]</scope>
    <source>
        <strain evidence="2 3">NCAIM B.02529</strain>
    </source>
</reference>
<dbReference type="Pfam" id="PF14110">
    <property type="entry name" value="DUF4282"/>
    <property type="match status" value="1"/>
</dbReference>